<dbReference type="SUPFAM" id="SSF53474">
    <property type="entry name" value="alpha/beta-Hydrolases"/>
    <property type="match status" value="1"/>
</dbReference>
<dbReference type="InterPro" id="IPR029058">
    <property type="entry name" value="AB_hydrolase_fold"/>
</dbReference>
<name>A0A0J7Y894_9SPHN</name>
<evidence type="ECO:0000313" key="3">
    <source>
        <dbReference type="EMBL" id="KMS60036.1"/>
    </source>
</evidence>
<accession>A0A0J7Y894</accession>
<feature type="signal peptide" evidence="2">
    <location>
        <begin position="1"/>
        <end position="27"/>
    </location>
</feature>
<dbReference type="EMBL" id="JACU01000002">
    <property type="protein sequence ID" value="KMS60036.1"/>
    <property type="molecule type" value="Genomic_DNA"/>
</dbReference>
<gene>
    <name evidence="3" type="ORF">V474_11085</name>
</gene>
<feature type="region of interest" description="Disordered" evidence="1">
    <location>
        <begin position="187"/>
        <end position="210"/>
    </location>
</feature>
<comment type="caution">
    <text evidence="3">The sequence shown here is derived from an EMBL/GenBank/DDBJ whole genome shotgun (WGS) entry which is preliminary data.</text>
</comment>
<evidence type="ECO:0000256" key="1">
    <source>
        <dbReference type="SAM" id="MobiDB-lite"/>
    </source>
</evidence>
<dbReference type="GO" id="GO:0016042">
    <property type="term" value="P:lipid catabolic process"/>
    <property type="evidence" value="ECO:0007669"/>
    <property type="project" value="InterPro"/>
</dbReference>
<dbReference type="PANTHER" id="PTHR34853:SF1">
    <property type="entry name" value="LIPASE 5"/>
    <property type="match status" value="1"/>
</dbReference>
<keyword evidence="4" id="KW-1185">Reference proteome</keyword>
<evidence type="ECO:0000256" key="2">
    <source>
        <dbReference type="SAM" id="SignalP"/>
    </source>
</evidence>
<reference evidence="3 4" key="1">
    <citation type="journal article" date="2015" name="G3 (Bethesda)">
        <title>Insights into Ongoing Evolution of the Hexachlorocyclohexane Catabolic Pathway from Comparative Genomics of Ten Sphingomonadaceae Strains.</title>
        <authorList>
            <person name="Pearce S.L."/>
            <person name="Oakeshott J.G."/>
            <person name="Pandey G."/>
        </authorList>
    </citation>
    <scope>NUCLEOTIDE SEQUENCE [LARGE SCALE GENOMIC DNA]</scope>
    <source>
        <strain evidence="3 4">LL02</strain>
    </source>
</reference>
<organism evidence="3 4">
    <name type="scientific">Novosphingobium barchaimii LL02</name>
    <dbReference type="NCBI Taxonomy" id="1114963"/>
    <lineage>
        <taxon>Bacteria</taxon>
        <taxon>Pseudomonadati</taxon>
        <taxon>Pseudomonadota</taxon>
        <taxon>Alphaproteobacteria</taxon>
        <taxon>Sphingomonadales</taxon>
        <taxon>Sphingomonadaceae</taxon>
        <taxon>Novosphingobium</taxon>
    </lineage>
</organism>
<keyword evidence="2" id="KW-0732">Signal</keyword>
<sequence>MAARIYRPALALVLGLACLNLSAPAWARQISAKPEPSMPGSLISADPIAAPPEGMQAWRITYWTTLDDGAAVRATGMVIAPREAPAPRGRPVIAWQHGAWGVASKCAPSLSGNFFEATPALADMVRRGYVVAAADYPGLGSEGVHGFLAGRETAHSVLDAVRAARAIPGTGASARLALWGESQGGTLPFGPQPRRSAMRRTSRLSARPPQRRRPICWSTLPIRAIRL</sequence>
<dbReference type="PANTHER" id="PTHR34853">
    <property type="match status" value="1"/>
</dbReference>
<feature type="chain" id="PRO_5005291948" description="Lipase" evidence="2">
    <location>
        <begin position="28"/>
        <end position="227"/>
    </location>
</feature>
<dbReference type="OrthoDB" id="9955at2"/>
<dbReference type="Proteomes" id="UP000052268">
    <property type="component" value="Unassembled WGS sequence"/>
</dbReference>
<dbReference type="Pfam" id="PF03583">
    <property type="entry name" value="LIP"/>
    <property type="match status" value="1"/>
</dbReference>
<evidence type="ECO:0000313" key="4">
    <source>
        <dbReference type="Proteomes" id="UP000052268"/>
    </source>
</evidence>
<proteinExistence type="predicted"/>
<protein>
    <recommendedName>
        <fullName evidence="5">Lipase</fullName>
    </recommendedName>
</protein>
<dbReference type="Gene3D" id="3.40.50.1820">
    <property type="entry name" value="alpha/beta hydrolase"/>
    <property type="match status" value="1"/>
</dbReference>
<dbReference type="PROSITE" id="PS51257">
    <property type="entry name" value="PROKAR_LIPOPROTEIN"/>
    <property type="match status" value="1"/>
</dbReference>
<dbReference type="PATRIC" id="fig|1114963.3.peg.1124"/>
<dbReference type="GO" id="GO:0004806">
    <property type="term" value="F:triacylglycerol lipase activity"/>
    <property type="evidence" value="ECO:0007669"/>
    <property type="project" value="InterPro"/>
</dbReference>
<dbReference type="AlphaFoldDB" id="A0A0J7Y894"/>
<dbReference type="InterPro" id="IPR005152">
    <property type="entry name" value="Lipase_secreted"/>
</dbReference>
<evidence type="ECO:0008006" key="5">
    <source>
        <dbReference type="Google" id="ProtNLM"/>
    </source>
</evidence>